<evidence type="ECO:0000313" key="12">
    <source>
        <dbReference type="Proteomes" id="UP000750711"/>
    </source>
</evidence>
<gene>
    <name evidence="11" type="ORF">GP486_008468</name>
</gene>
<evidence type="ECO:0000256" key="2">
    <source>
        <dbReference type="ARBA" id="ARBA00022448"/>
    </source>
</evidence>
<comment type="caution">
    <text evidence="11">The sequence shown here is derived from an EMBL/GenBank/DDBJ whole genome shotgun (WGS) entry which is preliminary data.</text>
</comment>
<keyword evidence="12" id="KW-1185">Reference proteome</keyword>
<dbReference type="InterPro" id="IPR032675">
    <property type="entry name" value="LRR_dom_sf"/>
</dbReference>
<sequence>PHLPPQSLSTLSLERNNFTSLSALSSLTALQSLQRLSLKSNKINAITDPAPPVRWDEMELQFSKSLSYVDLSYNAINDWPFIDALHDVFPGLTGLRLSHNPLYEDAGEVEKDGKANPVALGVEEGYMLTLARLKGLKSLNFSNITPQERTNAEMYYLSRIGKALAAVPEAEESRILLQHRRYPELCERETLE</sequence>
<keyword evidence="7" id="KW-0406">Ion transport</keyword>
<dbReference type="PANTHER" id="PTHR46473:SF10">
    <property type="entry name" value="LD45603P-RELATED"/>
    <property type="match status" value="1"/>
</dbReference>
<dbReference type="PANTHER" id="PTHR46473">
    <property type="entry name" value="GH08155P"/>
    <property type="match status" value="1"/>
</dbReference>
<evidence type="ECO:0000313" key="11">
    <source>
        <dbReference type="EMBL" id="KAH0545107.1"/>
    </source>
</evidence>
<dbReference type="EMBL" id="JAGHQM010003290">
    <property type="protein sequence ID" value="KAH0545107.1"/>
    <property type="molecule type" value="Genomic_DNA"/>
</dbReference>
<protein>
    <submittedName>
        <fullName evidence="11">Uncharacterized protein</fullName>
    </submittedName>
</protein>
<organism evidence="11 12">
    <name type="scientific">Trichoglossum hirsutum</name>
    <dbReference type="NCBI Taxonomy" id="265104"/>
    <lineage>
        <taxon>Eukaryota</taxon>
        <taxon>Fungi</taxon>
        <taxon>Dikarya</taxon>
        <taxon>Ascomycota</taxon>
        <taxon>Pezizomycotina</taxon>
        <taxon>Geoglossomycetes</taxon>
        <taxon>Geoglossales</taxon>
        <taxon>Geoglossaceae</taxon>
        <taxon>Trichoglossum</taxon>
    </lineage>
</organism>
<proteinExistence type="predicted"/>
<keyword evidence="3" id="KW-1003">Cell membrane</keyword>
<keyword evidence="9" id="KW-1015">Disulfide bond</keyword>
<evidence type="ECO:0000256" key="3">
    <source>
        <dbReference type="ARBA" id="ARBA00022475"/>
    </source>
</evidence>
<evidence type="ECO:0000256" key="5">
    <source>
        <dbReference type="ARBA" id="ARBA00022729"/>
    </source>
</evidence>
<evidence type="ECO:0000256" key="6">
    <source>
        <dbReference type="ARBA" id="ARBA00022989"/>
    </source>
</evidence>
<accession>A0A9P8IFW8</accession>
<keyword evidence="2" id="KW-0813">Transport</keyword>
<evidence type="ECO:0000256" key="8">
    <source>
        <dbReference type="ARBA" id="ARBA00023136"/>
    </source>
</evidence>
<dbReference type="GO" id="GO:0005886">
    <property type="term" value="C:plasma membrane"/>
    <property type="evidence" value="ECO:0007669"/>
    <property type="project" value="UniProtKB-SubCell"/>
</dbReference>
<dbReference type="Gene3D" id="3.80.10.10">
    <property type="entry name" value="Ribonuclease Inhibitor"/>
    <property type="match status" value="1"/>
</dbReference>
<dbReference type="GO" id="GO:0034220">
    <property type="term" value="P:monoatomic ion transmembrane transport"/>
    <property type="evidence" value="ECO:0007669"/>
    <property type="project" value="UniProtKB-KW"/>
</dbReference>
<dbReference type="InterPro" id="IPR001611">
    <property type="entry name" value="Leu-rich_rpt"/>
</dbReference>
<evidence type="ECO:0000256" key="7">
    <source>
        <dbReference type="ARBA" id="ARBA00023065"/>
    </source>
</evidence>
<keyword evidence="10" id="KW-0407">Ion channel</keyword>
<evidence type="ECO:0000256" key="10">
    <source>
        <dbReference type="ARBA" id="ARBA00023303"/>
    </source>
</evidence>
<comment type="subcellular location">
    <subcellularLocation>
        <location evidence="1">Cell membrane</location>
        <topology evidence="1">Single-pass membrane protein</topology>
    </subcellularLocation>
</comment>
<dbReference type="AlphaFoldDB" id="A0A9P8IFW8"/>
<keyword evidence="6" id="KW-1133">Transmembrane helix</keyword>
<feature type="non-terminal residue" evidence="11">
    <location>
        <position position="192"/>
    </location>
</feature>
<keyword evidence="5" id="KW-0732">Signal</keyword>
<dbReference type="PROSITE" id="PS51450">
    <property type="entry name" value="LRR"/>
    <property type="match status" value="1"/>
</dbReference>
<evidence type="ECO:0000256" key="1">
    <source>
        <dbReference type="ARBA" id="ARBA00004162"/>
    </source>
</evidence>
<reference evidence="11" key="1">
    <citation type="submission" date="2021-03" db="EMBL/GenBank/DDBJ databases">
        <title>Comparative genomics and phylogenomic investigation of the class Geoglossomycetes provide insights into ecological specialization and systematics.</title>
        <authorList>
            <person name="Melie T."/>
            <person name="Pirro S."/>
            <person name="Miller A.N."/>
            <person name="Quandt A."/>
        </authorList>
    </citation>
    <scope>NUCLEOTIDE SEQUENCE</scope>
    <source>
        <strain evidence="11">CAQ_001_2017</strain>
    </source>
</reference>
<keyword evidence="4" id="KW-0812">Transmembrane</keyword>
<name>A0A9P8IFW8_9PEZI</name>
<dbReference type="Proteomes" id="UP000750711">
    <property type="component" value="Unassembled WGS sequence"/>
</dbReference>
<evidence type="ECO:0000256" key="9">
    <source>
        <dbReference type="ARBA" id="ARBA00023157"/>
    </source>
</evidence>
<dbReference type="SUPFAM" id="SSF52075">
    <property type="entry name" value="Outer arm dynein light chain 1"/>
    <property type="match status" value="1"/>
</dbReference>
<evidence type="ECO:0000256" key="4">
    <source>
        <dbReference type="ARBA" id="ARBA00022692"/>
    </source>
</evidence>
<keyword evidence="8" id="KW-0472">Membrane</keyword>
<dbReference type="InterPro" id="IPR051432">
    <property type="entry name" value="KCNMA1_auxiliary"/>
</dbReference>